<proteinExistence type="predicted"/>
<reference evidence="1" key="1">
    <citation type="submission" date="2020-02" db="EMBL/GenBank/DDBJ databases">
        <authorList>
            <person name="Meier V. D."/>
        </authorList>
    </citation>
    <scope>NUCLEOTIDE SEQUENCE</scope>
    <source>
        <strain evidence="1">AVDCRST_MAG70</strain>
    </source>
</reference>
<sequence>MYDRTRAFLTTMGLPPGDDHAHAASAARFPDGGQYRIEIPSVEGPAALQAVFDAADAYEVPVHRVSQGSGVMLLADDELDEMARLAATRGVEVSLFVGPRAGWDTGAMAYSPAGRVVGPKVRGMDQFLQAVEEVRRACDHGITSVLVTDEGLLSVLGEMRAAGDLPAELILKGSVMLGASNPASIRLLERLGLTTFNVPTDLSLAQLAAIRAATTMPLDIYIEAPDDIGGFIRHYEIADIIRVAAPVYVKFGLRNAPNIYPSGTHLEATAIALTRERLRRAKIALDLLSRLDPDAVMSPLPVARAR</sequence>
<organism evidence="1">
    <name type="scientific">uncultured Thermomicrobiales bacterium</name>
    <dbReference type="NCBI Taxonomy" id="1645740"/>
    <lineage>
        <taxon>Bacteria</taxon>
        <taxon>Pseudomonadati</taxon>
        <taxon>Thermomicrobiota</taxon>
        <taxon>Thermomicrobia</taxon>
        <taxon>Thermomicrobiales</taxon>
        <taxon>environmental samples</taxon>
    </lineage>
</organism>
<dbReference type="AlphaFoldDB" id="A0A6J4V0M2"/>
<evidence type="ECO:0008006" key="2">
    <source>
        <dbReference type="Google" id="ProtNLM"/>
    </source>
</evidence>
<dbReference type="Pfam" id="PF01136">
    <property type="entry name" value="Peptidase_U32"/>
    <property type="match status" value="1"/>
</dbReference>
<evidence type="ECO:0000313" key="1">
    <source>
        <dbReference type="EMBL" id="CAA9565164.1"/>
    </source>
</evidence>
<dbReference type="InterPro" id="IPR001539">
    <property type="entry name" value="Peptidase_U32"/>
</dbReference>
<gene>
    <name evidence="1" type="ORF">AVDCRST_MAG70-1977</name>
</gene>
<accession>A0A6J4V0M2</accession>
<dbReference type="EMBL" id="CADCWH010000316">
    <property type="protein sequence ID" value="CAA9565164.1"/>
    <property type="molecule type" value="Genomic_DNA"/>
</dbReference>
<protein>
    <recommendedName>
        <fullName evidence="2">Peptidase family U32</fullName>
    </recommendedName>
</protein>
<name>A0A6J4V0M2_9BACT</name>